<dbReference type="AlphaFoldDB" id="A0A0V1BE15"/>
<dbReference type="SUPFAM" id="SSF56672">
    <property type="entry name" value="DNA/RNA polymerases"/>
    <property type="match status" value="1"/>
</dbReference>
<reference evidence="1 2" key="1">
    <citation type="submission" date="2015-01" db="EMBL/GenBank/DDBJ databases">
        <title>Evolution of Trichinella species and genotypes.</title>
        <authorList>
            <person name="Korhonen P.K."/>
            <person name="Edoardo P."/>
            <person name="Giuseppe L.R."/>
            <person name="Gasser R.B."/>
        </authorList>
    </citation>
    <scope>NUCLEOTIDE SEQUENCE [LARGE SCALE GENOMIC DNA]</scope>
    <source>
        <strain evidence="1">ISS3</strain>
    </source>
</reference>
<evidence type="ECO:0000313" key="2">
    <source>
        <dbReference type="Proteomes" id="UP000054776"/>
    </source>
</evidence>
<comment type="caution">
    <text evidence="1">The sequence shown here is derived from an EMBL/GenBank/DDBJ whole genome shotgun (WGS) entry which is preliminary data.</text>
</comment>
<gene>
    <name evidence="1" type="ORF">T01_14687</name>
</gene>
<accession>A0A0V1BE15</accession>
<proteinExistence type="predicted"/>
<keyword evidence="2" id="KW-1185">Reference proteome</keyword>
<dbReference type="EMBL" id="JYDH01000057">
    <property type="protein sequence ID" value="KRY35161.1"/>
    <property type="molecule type" value="Genomic_DNA"/>
</dbReference>
<evidence type="ECO:0000313" key="1">
    <source>
        <dbReference type="EMBL" id="KRY35161.1"/>
    </source>
</evidence>
<name>A0A0V1BE15_TRISP</name>
<dbReference type="InParanoid" id="A0A0V1BE15"/>
<dbReference type="OrthoDB" id="5920040at2759"/>
<protein>
    <submittedName>
        <fullName evidence="1">Uncharacterized protein</fullName>
    </submittedName>
</protein>
<dbReference type="InterPro" id="IPR043502">
    <property type="entry name" value="DNA/RNA_pol_sf"/>
</dbReference>
<dbReference type="Proteomes" id="UP000054776">
    <property type="component" value="Unassembled WGS sequence"/>
</dbReference>
<sequence length="213" mass="24075">MASRDTQTTDSLRAIKMERTDVLPPHHIVSQQGPEAMKHRIVVDGSVKLTCWESCFDSGVFEWPFNLTSQVGLHEEDRDVCRFLWKNSGPGGTLATYRLTRVCFGLVCSPYLSMQVAGMYVDDLVVSCHTIAEAKDFVCRSPELLSSGGFCLAKWASSAPEALADERLIDELTYDKRFELRSWLLQWAVPSSHAAIRRISFMHEQDTWIVVKT</sequence>
<organism evidence="1 2">
    <name type="scientific">Trichinella spiralis</name>
    <name type="common">Trichina worm</name>
    <dbReference type="NCBI Taxonomy" id="6334"/>
    <lineage>
        <taxon>Eukaryota</taxon>
        <taxon>Metazoa</taxon>
        <taxon>Ecdysozoa</taxon>
        <taxon>Nematoda</taxon>
        <taxon>Enoplea</taxon>
        <taxon>Dorylaimia</taxon>
        <taxon>Trichinellida</taxon>
        <taxon>Trichinellidae</taxon>
        <taxon>Trichinella</taxon>
    </lineage>
</organism>